<evidence type="ECO:0000313" key="1">
    <source>
        <dbReference type="EMBL" id="KAI5679386.1"/>
    </source>
</evidence>
<reference evidence="2" key="1">
    <citation type="journal article" date="2023" name="Nat. Plants">
        <title>Single-cell RNA sequencing provides a high-resolution roadmap for understanding the multicellular compartmentation of specialized metabolism.</title>
        <authorList>
            <person name="Sun S."/>
            <person name="Shen X."/>
            <person name="Li Y."/>
            <person name="Li Y."/>
            <person name="Wang S."/>
            <person name="Li R."/>
            <person name="Zhang H."/>
            <person name="Shen G."/>
            <person name="Guo B."/>
            <person name="Wei J."/>
            <person name="Xu J."/>
            <person name="St-Pierre B."/>
            <person name="Chen S."/>
            <person name="Sun C."/>
        </authorList>
    </citation>
    <scope>NUCLEOTIDE SEQUENCE [LARGE SCALE GENOMIC DNA]</scope>
</reference>
<gene>
    <name evidence="1" type="ORF">M9H77_10336</name>
</gene>
<keyword evidence="2" id="KW-1185">Reference proteome</keyword>
<name>A0ACC0C3B9_CATRO</name>
<organism evidence="1 2">
    <name type="scientific">Catharanthus roseus</name>
    <name type="common">Madagascar periwinkle</name>
    <name type="synonym">Vinca rosea</name>
    <dbReference type="NCBI Taxonomy" id="4058"/>
    <lineage>
        <taxon>Eukaryota</taxon>
        <taxon>Viridiplantae</taxon>
        <taxon>Streptophyta</taxon>
        <taxon>Embryophyta</taxon>
        <taxon>Tracheophyta</taxon>
        <taxon>Spermatophyta</taxon>
        <taxon>Magnoliopsida</taxon>
        <taxon>eudicotyledons</taxon>
        <taxon>Gunneridae</taxon>
        <taxon>Pentapetalae</taxon>
        <taxon>asterids</taxon>
        <taxon>lamiids</taxon>
        <taxon>Gentianales</taxon>
        <taxon>Apocynaceae</taxon>
        <taxon>Rauvolfioideae</taxon>
        <taxon>Vinceae</taxon>
        <taxon>Catharanthinae</taxon>
        <taxon>Catharanthus</taxon>
    </lineage>
</organism>
<evidence type="ECO:0000313" key="2">
    <source>
        <dbReference type="Proteomes" id="UP001060085"/>
    </source>
</evidence>
<comment type="caution">
    <text evidence="1">The sequence shown here is derived from an EMBL/GenBank/DDBJ whole genome shotgun (WGS) entry which is preliminary data.</text>
</comment>
<protein>
    <submittedName>
        <fullName evidence="1">Uncharacterized protein</fullName>
    </submittedName>
</protein>
<accession>A0ACC0C3B9</accession>
<sequence length="955" mass="106591">MSQSGYNFGDLVKEAQVRWLKPPEVFFILKNHEDHMITHEPPQRPTGGSLFLFNKRVLRFFRRDGHTWRRKRDGRAVGEAHERLKVGNVEAINCYYAHGEQNPSFQRRSYWMLDPAYEHIVLVHYRDINEGRNSAGIISQFSPASLSSLSQSPSSYTTQQPGSSALISESFEQYQNLSSPASVEISSDAVIKTKGVNYSDNVERVDEVNSSSGLEMSQALRMIEHQLSLNDDCLKEIDPFCSENENSDLENIIHDPSSSASTPGYMMQNHHQLGYEVNDWKNMLDVYSEDVVSQVRHADKVNENGNLLKSSMKGPAAGQESSSWLNFTGSNSQMSSVPVTKEVEDFQYPVYSSNTGTYVNNQDHYTTLFDQGQIGISFEDDVSLTISQKQRFTIREISPNWGYASETTKVVIIGSFLCDPLECTWTCMFGDVEVPVQIIQDGVISCHAPPHLPGKVTLCVTSANRESCSEVREFDYRVKPSVCSHCSQPDADATRSPEELLLLVRFVQLLLSAASVQKGDSSESGIDLLGKLKTGEDSWGQVIEALLVGSSTSSVTKDWLLQELLKDKLQNWLSSRSEEISSHTSCYLSKKEQGIIHMIAGLGLEWALHPVLKSGVSVNFRDINGWTALHWAARFGREKMVAALIASGALAGAVTDPTPRDPIGKTAAFIAATYGHKGLAGYLSEVALTSHLSSLTLEESELSKGSADVEVERTLSSVPKTNPLTNEDQLSLKDTLAAVRNAAQAAARIQSAFRAHSFRKRLHRQASSAGLDEYGLLSDDVQGLSAASKLAFRNSRDYNSAALSIQKKYRGWKGRKDFLAFRQKVVKIQAHVRGYQVRKHYKVCWAVGILEKVVLRWRRRGVGLRGFRNENEPIDDSEDEDILRVFRKQKVDAAIDEAVSRVLSMVESPNARQQYRRLLEKYRQAKAALQESESETASASYGFSNMENDDIYLLQ</sequence>
<proteinExistence type="predicted"/>
<dbReference type="EMBL" id="CM044702">
    <property type="protein sequence ID" value="KAI5679386.1"/>
    <property type="molecule type" value="Genomic_DNA"/>
</dbReference>
<dbReference type="Proteomes" id="UP001060085">
    <property type="component" value="Linkage Group LG02"/>
</dbReference>